<keyword evidence="1" id="KW-0233">DNA recombination</keyword>
<dbReference type="InterPro" id="IPR011010">
    <property type="entry name" value="DNA_brk_join_enz"/>
</dbReference>
<name>A0AA94Y489_9BACE</name>
<dbReference type="GO" id="GO:0003677">
    <property type="term" value="F:DNA binding"/>
    <property type="evidence" value="ECO:0007669"/>
    <property type="project" value="InterPro"/>
</dbReference>
<evidence type="ECO:0008006" key="4">
    <source>
        <dbReference type="Google" id="ProtNLM"/>
    </source>
</evidence>
<dbReference type="GO" id="GO:0015074">
    <property type="term" value="P:DNA integration"/>
    <property type="evidence" value="ECO:0007669"/>
    <property type="project" value="InterPro"/>
</dbReference>
<evidence type="ECO:0000256" key="1">
    <source>
        <dbReference type="ARBA" id="ARBA00023172"/>
    </source>
</evidence>
<evidence type="ECO:0000313" key="3">
    <source>
        <dbReference type="Proteomes" id="UP001060260"/>
    </source>
</evidence>
<sequence length="45" mass="5259">MRKTKDITSLKEILGHSDLRETLVYAHVLNESKREGVQCFNCFTF</sequence>
<dbReference type="Proteomes" id="UP001060260">
    <property type="component" value="Chromosome"/>
</dbReference>
<protein>
    <recommendedName>
        <fullName evidence="4">Integrase</fullName>
    </recommendedName>
</protein>
<accession>A0AA94Y489</accession>
<dbReference type="AlphaFoldDB" id="A0AA94Y489"/>
<gene>
    <name evidence="2" type="ORF">NXW23_18585</name>
</gene>
<reference evidence="2" key="1">
    <citation type="submission" date="2022-08" db="EMBL/GenBank/DDBJ databases">
        <title>Genome Sequencing of Bacteroides fragilis Group Isolates with Nanopore Technology.</title>
        <authorList>
            <person name="Tisza M.J."/>
            <person name="Smith D."/>
            <person name="Dekker J.P."/>
        </authorList>
    </citation>
    <scope>NUCLEOTIDE SEQUENCE</scope>
    <source>
        <strain evidence="2">BFG-474</strain>
    </source>
</reference>
<proteinExistence type="predicted"/>
<organism evidence="2 3">
    <name type="scientific">Bacteroides caccae</name>
    <dbReference type="NCBI Taxonomy" id="47678"/>
    <lineage>
        <taxon>Bacteria</taxon>
        <taxon>Pseudomonadati</taxon>
        <taxon>Bacteroidota</taxon>
        <taxon>Bacteroidia</taxon>
        <taxon>Bacteroidales</taxon>
        <taxon>Bacteroidaceae</taxon>
        <taxon>Bacteroides</taxon>
    </lineage>
</organism>
<dbReference type="SUPFAM" id="SSF56349">
    <property type="entry name" value="DNA breaking-rejoining enzymes"/>
    <property type="match status" value="1"/>
</dbReference>
<evidence type="ECO:0000313" key="2">
    <source>
        <dbReference type="EMBL" id="UVQ96297.1"/>
    </source>
</evidence>
<dbReference type="InterPro" id="IPR013762">
    <property type="entry name" value="Integrase-like_cat_sf"/>
</dbReference>
<dbReference type="Gene3D" id="1.10.443.10">
    <property type="entry name" value="Intergrase catalytic core"/>
    <property type="match status" value="1"/>
</dbReference>
<dbReference type="EMBL" id="CP103166">
    <property type="protein sequence ID" value="UVQ96297.1"/>
    <property type="molecule type" value="Genomic_DNA"/>
</dbReference>
<dbReference type="GO" id="GO:0006310">
    <property type="term" value="P:DNA recombination"/>
    <property type="evidence" value="ECO:0007669"/>
    <property type="project" value="UniProtKB-KW"/>
</dbReference>